<comment type="catalytic activity">
    <reaction evidence="5 7">
        <text>N(6)-[(R)-lipoyl]-L-lysyl-[glycine-cleavage complex H protein] + glycine + H(+) = N(6)-[(R)-S(8)-aminomethyldihydrolipoyl]-L-lysyl-[glycine-cleavage complex H protein] + CO2</text>
        <dbReference type="Rhea" id="RHEA:24304"/>
        <dbReference type="Rhea" id="RHEA-COMP:10494"/>
        <dbReference type="Rhea" id="RHEA-COMP:10495"/>
        <dbReference type="ChEBI" id="CHEBI:15378"/>
        <dbReference type="ChEBI" id="CHEBI:16526"/>
        <dbReference type="ChEBI" id="CHEBI:57305"/>
        <dbReference type="ChEBI" id="CHEBI:83099"/>
        <dbReference type="ChEBI" id="CHEBI:83143"/>
        <dbReference type="EC" id="1.4.4.2"/>
    </reaction>
</comment>
<dbReference type="InterPro" id="IPR015424">
    <property type="entry name" value="PyrdxlP-dep_Trfase"/>
</dbReference>
<comment type="function">
    <text evidence="7">The glycine cleavage system catalyzes the degradation of glycine.</text>
</comment>
<dbReference type="PANTHER" id="PTHR11773">
    <property type="entry name" value="GLYCINE DEHYDROGENASE, DECARBOXYLATING"/>
    <property type="match status" value="1"/>
</dbReference>
<evidence type="ECO:0000256" key="7">
    <source>
        <dbReference type="RuleBase" id="RU364056"/>
    </source>
</evidence>
<dbReference type="CDD" id="cd00613">
    <property type="entry name" value="GDC-P"/>
    <property type="match status" value="2"/>
</dbReference>
<keyword evidence="7" id="KW-0809">Transit peptide</keyword>
<dbReference type="Gene3D" id="3.90.1150.10">
    <property type="entry name" value="Aspartate Aminotransferase, domain 1"/>
    <property type="match status" value="2"/>
</dbReference>
<dbReference type="InterPro" id="IPR015421">
    <property type="entry name" value="PyrdxlP-dep_Trfase_major"/>
</dbReference>
<evidence type="ECO:0000256" key="8">
    <source>
        <dbReference type="SAM" id="MobiDB-lite"/>
    </source>
</evidence>
<dbReference type="NCBIfam" id="NF001696">
    <property type="entry name" value="PRK00451.1"/>
    <property type="match status" value="1"/>
</dbReference>
<feature type="domain" description="Glycine cleavage system P-protein N-terminal" evidence="9">
    <location>
        <begin position="537"/>
        <end position="799"/>
    </location>
</feature>
<dbReference type="AlphaFoldDB" id="A0A0G4EEB1"/>
<evidence type="ECO:0000313" key="12">
    <source>
        <dbReference type="Proteomes" id="UP000041254"/>
    </source>
</evidence>
<evidence type="ECO:0000256" key="5">
    <source>
        <dbReference type="ARBA" id="ARBA00049026"/>
    </source>
</evidence>
<feature type="domain" description="Glycine cleavage system P-protein N-terminal" evidence="9">
    <location>
        <begin position="69"/>
        <end position="497"/>
    </location>
</feature>
<keyword evidence="3 6" id="KW-0663">Pyridoxal phosphate</keyword>
<dbReference type="Proteomes" id="UP000041254">
    <property type="component" value="Unassembled WGS sequence"/>
</dbReference>
<feature type="modified residue" description="N6-(pyridoxal phosphate)lysine" evidence="6">
    <location>
        <position position="768"/>
    </location>
</feature>
<gene>
    <name evidence="11" type="ORF">Vbra_11341</name>
</gene>
<dbReference type="Pfam" id="PF21478">
    <property type="entry name" value="GcvP2_C"/>
    <property type="match status" value="1"/>
</dbReference>
<dbReference type="FunFam" id="3.40.640.10:FF:000007">
    <property type="entry name" value="glycine dehydrogenase (Decarboxylating), mitochondrial"/>
    <property type="match status" value="1"/>
</dbReference>
<dbReference type="InterPro" id="IPR015422">
    <property type="entry name" value="PyrdxlP-dep_Trfase_small"/>
</dbReference>
<dbReference type="InterPro" id="IPR020581">
    <property type="entry name" value="GDC_P"/>
</dbReference>
<comment type="subcellular location">
    <subcellularLocation>
        <location evidence="7">Mitochondrion</location>
    </subcellularLocation>
</comment>
<reference evidence="11 12" key="1">
    <citation type="submission" date="2014-11" db="EMBL/GenBank/DDBJ databases">
        <authorList>
            <person name="Zhu J."/>
            <person name="Qi W."/>
            <person name="Song R."/>
        </authorList>
    </citation>
    <scope>NUCLEOTIDE SEQUENCE [LARGE SCALE GENOMIC DNA]</scope>
</reference>
<dbReference type="FunFam" id="3.90.1150.10:FF:000007">
    <property type="entry name" value="Glycine dehydrogenase (decarboxylating), mitochondrial"/>
    <property type="match status" value="1"/>
</dbReference>
<comment type="cofactor">
    <cofactor evidence="1 6 7">
        <name>pyridoxal 5'-phosphate</name>
        <dbReference type="ChEBI" id="CHEBI:597326"/>
    </cofactor>
</comment>
<evidence type="ECO:0000256" key="2">
    <source>
        <dbReference type="ARBA" id="ARBA00010756"/>
    </source>
</evidence>
<keyword evidence="7" id="KW-0496">Mitochondrion</keyword>
<dbReference type="HAMAP" id="MF_00711">
    <property type="entry name" value="GcvP"/>
    <property type="match status" value="1"/>
</dbReference>
<dbReference type="SUPFAM" id="SSF53383">
    <property type="entry name" value="PLP-dependent transferases"/>
    <property type="match status" value="2"/>
</dbReference>
<dbReference type="GO" id="GO:0005739">
    <property type="term" value="C:mitochondrion"/>
    <property type="evidence" value="ECO:0007669"/>
    <property type="project" value="UniProtKB-SubCell"/>
</dbReference>
<name>A0A0G4EEB1_VITBC</name>
<evidence type="ECO:0000259" key="10">
    <source>
        <dbReference type="Pfam" id="PF21478"/>
    </source>
</evidence>
<feature type="region of interest" description="Disordered" evidence="8">
    <location>
        <begin position="33"/>
        <end position="58"/>
    </location>
</feature>
<accession>A0A0G4EEB1</accession>
<evidence type="ECO:0000256" key="1">
    <source>
        <dbReference type="ARBA" id="ARBA00001933"/>
    </source>
</evidence>
<evidence type="ECO:0000313" key="11">
    <source>
        <dbReference type="EMBL" id="CEL93686.1"/>
    </source>
</evidence>
<feature type="domain" description="Glycine dehydrogenase C-terminal" evidence="10">
    <location>
        <begin position="841"/>
        <end position="961"/>
    </location>
</feature>
<keyword evidence="12" id="KW-1185">Reference proteome</keyword>
<evidence type="ECO:0000256" key="3">
    <source>
        <dbReference type="ARBA" id="ARBA00022898"/>
    </source>
</evidence>
<dbReference type="GO" id="GO:0019464">
    <property type="term" value="P:glycine decarboxylation via glycine cleavage system"/>
    <property type="evidence" value="ECO:0007669"/>
    <property type="project" value="TreeGrafter"/>
</dbReference>
<dbReference type="EMBL" id="CDMY01000185">
    <property type="protein sequence ID" value="CEL93686.1"/>
    <property type="molecule type" value="Genomic_DNA"/>
</dbReference>
<dbReference type="PANTHER" id="PTHR11773:SF1">
    <property type="entry name" value="GLYCINE DEHYDROGENASE (DECARBOXYLATING), MITOCHONDRIAL"/>
    <property type="match status" value="1"/>
</dbReference>
<dbReference type="InParanoid" id="A0A0G4EEB1"/>
<dbReference type="GO" id="GO:0030170">
    <property type="term" value="F:pyridoxal phosphate binding"/>
    <property type="evidence" value="ECO:0007669"/>
    <property type="project" value="TreeGrafter"/>
</dbReference>
<dbReference type="InterPro" id="IPR003437">
    <property type="entry name" value="GcvP"/>
</dbReference>
<comment type="similarity">
    <text evidence="2 7">Belongs to the GcvP family.</text>
</comment>
<keyword evidence="4 7" id="KW-0560">Oxidoreductase</keyword>
<dbReference type="NCBIfam" id="NF003346">
    <property type="entry name" value="PRK04366.1"/>
    <property type="match status" value="1"/>
</dbReference>
<comment type="subunit">
    <text evidence="7">The glycine cleavage system is composed of four proteins: P, T, L and H.</text>
</comment>
<organism evidence="11 12">
    <name type="scientific">Vitrella brassicaformis (strain CCMP3155)</name>
    <dbReference type="NCBI Taxonomy" id="1169540"/>
    <lineage>
        <taxon>Eukaryota</taxon>
        <taxon>Sar</taxon>
        <taxon>Alveolata</taxon>
        <taxon>Colpodellida</taxon>
        <taxon>Vitrellaceae</taxon>
        <taxon>Vitrella</taxon>
    </lineage>
</organism>
<dbReference type="OMA" id="RNLICTC"/>
<dbReference type="OrthoDB" id="6537869at2759"/>
<dbReference type="InterPro" id="IPR049315">
    <property type="entry name" value="GDC-P_N"/>
</dbReference>
<evidence type="ECO:0000259" key="9">
    <source>
        <dbReference type="Pfam" id="PF02347"/>
    </source>
</evidence>
<dbReference type="GO" id="GO:0016594">
    <property type="term" value="F:glycine binding"/>
    <property type="evidence" value="ECO:0007669"/>
    <property type="project" value="TreeGrafter"/>
</dbReference>
<dbReference type="STRING" id="1169540.A0A0G4EEB1"/>
<proteinExistence type="inferred from homology"/>
<dbReference type="NCBIfam" id="TIGR00461">
    <property type="entry name" value="gcvP"/>
    <property type="match status" value="1"/>
</dbReference>
<dbReference type="EC" id="1.4.4.2" evidence="7"/>
<dbReference type="Gene3D" id="3.40.640.10">
    <property type="entry name" value="Type I PLP-dependent aspartate aminotransferase-like (Major domain)"/>
    <property type="match status" value="2"/>
</dbReference>
<dbReference type="GO" id="GO:0005960">
    <property type="term" value="C:glycine cleavage complex"/>
    <property type="evidence" value="ECO:0007669"/>
    <property type="project" value="TreeGrafter"/>
</dbReference>
<protein>
    <recommendedName>
        <fullName evidence="7">Glycine cleavage system P protein</fullName>
        <ecNumber evidence="7">1.4.4.2</ecNumber>
    </recommendedName>
</protein>
<dbReference type="VEuPathDB" id="CryptoDB:Vbra_11341"/>
<dbReference type="GO" id="GO:0004375">
    <property type="term" value="F:glycine dehydrogenase (decarboxylating) activity"/>
    <property type="evidence" value="ECO:0007669"/>
    <property type="project" value="UniProtKB-UniRule"/>
</dbReference>
<feature type="compositionally biased region" description="Low complexity" evidence="8">
    <location>
        <begin position="35"/>
        <end position="58"/>
    </location>
</feature>
<evidence type="ECO:0000256" key="4">
    <source>
        <dbReference type="ARBA" id="ARBA00023002"/>
    </source>
</evidence>
<dbReference type="FunFam" id="3.40.640.10:FF:000005">
    <property type="entry name" value="Glycine dehydrogenase (decarboxylating), mitochondrial"/>
    <property type="match status" value="1"/>
</dbReference>
<sequence>MRAVASRRLAGCVCARAAKLPPSSQHRRIAVQHFSSAASSPSTSTSSSSSSSSDVSVPSFLRPSDTFLRRHIGPDGTEVADMLKVLGVSSIEELIEQTVPASIRRKDKLNLHEATQSETVMSTLLDKIARQNVVHKSFIGMGYHHNILPPVIKRCLVTNPTWYTAYTPYQAEISQGRLESLLNYQTMVVELTGMEIANASLLDEATAGAEAMTMVFRSTGAKPTKNVFLVSDRTHPQIIEVMKTRAEPIGMKLIVGDHHDFNFSKQSVCGALVQYPDTTGTLEDFRGVADALHAHGAQLVVSSDPLALTLATPPGEFGADVVFGTTQRFGVPMGFGGPHAAFFATRKENMRRMPGRIIGISIDERGDRALRMALQTREQHIRKDKATSNVCTSQALLANIAAMYAIYHGPEGLKDIARRVHGLAQRFQRGIESMGYTTINGENFFDTLTVDIAPVSTDVMVEIMRSRQMNIRSMGPTMVGVAFDETHTVADVDTLLEGFALARYGQPVKVDPSELSKNVTGEMPAAFARKSSFMTQQIFNLIQTETEMMRYMKYLENKDLALNTSMISLGSCTMKLNPASSMEPILWNEFANMHPFSPPEQTKGYRQMIFELSKYLCTITGFDAVSLQPNSGATGEYTGLLAIRKYQESIGEGHRDVCIIPKSAHGTNPASAVMAGMRIKAIDSDKQGNVDVAQLEAVAKEHSEDLSALMVTYPSTHGVFEEEIVRICQIVHDNGGQVYMDGANMNAQLGLTSPGIIGADVCHLNLHKTFAIPHGGGGPGVGPIGVRKHLAPFLPGHCIVPVGTVERGPQVTGAPWGSAMILPISWMFIAMLGAQGLKASAEMAILNANYMMTRLKPHFNIKFAGAKGRCAHEFILDVEPFKKSCGIVEEDVAKRLMDYGFHAPTMSWPVPSALMIEPTESENQAELDRFCDAMIMIREEIGKIESGEWPQDNNPIKNAPHTQKEVCSSDWNRPYSREVGAFPAPWVHMRGKFWPTVGRVNNPFGEKNLVCSCGDVSDYSN</sequence>
<dbReference type="InterPro" id="IPR049316">
    <property type="entry name" value="GDC-P_C"/>
</dbReference>
<evidence type="ECO:0000256" key="6">
    <source>
        <dbReference type="PIRSR" id="PIRSR603437-50"/>
    </source>
</evidence>
<dbReference type="Pfam" id="PF02347">
    <property type="entry name" value="GDC-P"/>
    <property type="match status" value="2"/>
</dbReference>